<dbReference type="AlphaFoldDB" id="A0A6S6YIX4"/>
<organism evidence="7 8">
    <name type="scientific">Denitratisoma oestradiolicum</name>
    <dbReference type="NCBI Taxonomy" id="311182"/>
    <lineage>
        <taxon>Bacteria</taxon>
        <taxon>Pseudomonadati</taxon>
        <taxon>Pseudomonadota</taxon>
        <taxon>Betaproteobacteria</taxon>
        <taxon>Nitrosomonadales</taxon>
        <taxon>Sterolibacteriaceae</taxon>
        <taxon>Denitratisoma</taxon>
    </lineage>
</organism>
<dbReference type="Proteomes" id="UP000515733">
    <property type="component" value="Chromosome"/>
</dbReference>
<dbReference type="Gene3D" id="1.25.40.10">
    <property type="entry name" value="Tetratricopeptide repeat domain"/>
    <property type="match status" value="1"/>
</dbReference>
<evidence type="ECO:0000313" key="8">
    <source>
        <dbReference type="Proteomes" id="UP000515733"/>
    </source>
</evidence>
<comment type="subcellular location">
    <subcellularLocation>
        <location evidence="1">Cell envelope</location>
    </subcellularLocation>
</comment>
<keyword evidence="4" id="KW-0802">TPR repeat</keyword>
<dbReference type="Pfam" id="PF23892">
    <property type="entry name" value="Ig_CycH"/>
    <property type="match status" value="1"/>
</dbReference>
<dbReference type="Pfam" id="PF23914">
    <property type="entry name" value="TPR_CcmH_CycH"/>
    <property type="match status" value="1"/>
</dbReference>
<dbReference type="GO" id="GO:0017004">
    <property type="term" value="P:cytochrome complex assembly"/>
    <property type="evidence" value="ECO:0007669"/>
    <property type="project" value="UniProtKB-KW"/>
</dbReference>
<keyword evidence="8" id="KW-1185">Reference proteome</keyword>
<dbReference type="SMART" id="SM00028">
    <property type="entry name" value="TPR"/>
    <property type="match status" value="2"/>
</dbReference>
<reference evidence="7 8" key="1">
    <citation type="submission" date="2020-03" db="EMBL/GenBank/DDBJ databases">
        <authorList>
            <consortium name="Genoscope - CEA"/>
            <person name="William W."/>
        </authorList>
    </citation>
    <scope>NUCLEOTIDE SEQUENCE [LARGE SCALE GENOMIC DNA]</scope>
    <source>
        <strain evidence="8">DSM 16959</strain>
    </source>
</reference>
<name>A0A6S6YIX4_9PROT</name>
<keyword evidence="3" id="KW-0201">Cytochrome c-type biogenesis</keyword>
<dbReference type="EMBL" id="LR778301">
    <property type="protein sequence ID" value="CAB1367684.1"/>
    <property type="molecule type" value="Genomic_DNA"/>
</dbReference>
<evidence type="ECO:0000256" key="4">
    <source>
        <dbReference type="ARBA" id="ARBA00022803"/>
    </source>
</evidence>
<dbReference type="GO" id="GO:0005886">
    <property type="term" value="C:plasma membrane"/>
    <property type="evidence" value="ECO:0007669"/>
    <property type="project" value="TreeGrafter"/>
</dbReference>
<dbReference type="PROSITE" id="PS50005">
    <property type="entry name" value="TPR"/>
    <property type="match status" value="2"/>
</dbReference>
<evidence type="ECO:0000256" key="3">
    <source>
        <dbReference type="ARBA" id="ARBA00022748"/>
    </source>
</evidence>
<gene>
    <name evidence="7" type="primary">ccmI</name>
    <name evidence="7" type="ORF">DENOEST_0519</name>
</gene>
<dbReference type="KEGG" id="doe:DENOEST_0519"/>
<accession>A0A6S6YIX4</accession>
<feature type="domain" description="Cytochrome c-type biogenesis protein H Ig-like" evidence="5">
    <location>
        <begin position="307"/>
        <end position="404"/>
    </location>
</feature>
<evidence type="ECO:0000259" key="5">
    <source>
        <dbReference type="Pfam" id="PF23892"/>
    </source>
</evidence>
<evidence type="ECO:0000256" key="2">
    <source>
        <dbReference type="ARBA" id="ARBA00022737"/>
    </source>
</evidence>
<dbReference type="InterPro" id="IPR056413">
    <property type="entry name" value="TPR_CcmH_CycH"/>
</dbReference>
<keyword evidence="2" id="KW-0677">Repeat</keyword>
<dbReference type="InterPro" id="IPR051263">
    <property type="entry name" value="C-type_cytochrome_biogenesis"/>
</dbReference>
<dbReference type="InterPro" id="IPR019734">
    <property type="entry name" value="TPR_rpt"/>
</dbReference>
<feature type="domain" description="Cytochrome c-type biogenesis protein H TPR" evidence="6">
    <location>
        <begin position="131"/>
        <end position="263"/>
    </location>
</feature>
<evidence type="ECO:0000259" key="6">
    <source>
        <dbReference type="Pfam" id="PF23914"/>
    </source>
</evidence>
<dbReference type="RefSeq" id="WP_145770605.1">
    <property type="nucleotide sequence ID" value="NZ_LR778301.1"/>
</dbReference>
<dbReference type="NCBIfam" id="TIGR03142">
    <property type="entry name" value="cytochro_ccmI"/>
    <property type="match status" value="1"/>
</dbReference>
<sequence length="415" mass="43981">MTLFALIAGVLLLAVTAALIVPLMLARKGTSTVASSIDLSLAVLKDQLAELGHDRENGIVDEANYSAAKEELERRALEDATQTLPPPTTTRQRPFIAVTLGLLIPVAVIALYVVLGSPEAFRESKGGEGGSHALTSQQIVAMVERLAERLQENPNDGEGWLMLARSYAVLGKFPEAVAAYGRATTLLPPNAQTLADYADTVAMAQGRSLQGAPEKIVQKALEVDPRNVKALALAGTIAFEKQNYNSAIAQWRKILEVVPEGSSVANSIEGSIRDAENRMAMGASQSPGAMEMTKQEVKPILAQSVSGSVSIDSSLKGQVKLDDVVFIFARAANGPKMPLAILRKKVADLPLEFTLDDSMAMTSNNRLSAYPQVVIGARVSRSGDATPKPGDLEGLSMPVAPGAKGVKFAISTVRQ</sequence>
<dbReference type="SUPFAM" id="SSF48452">
    <property type="entry name" value="TPR-like"/>
    <property type="match status" value="1"/>
</dbReference>
<evidence type="ECO:0000313" key="7">
    <source>
        <dbReference type="EMBL" id="CAB1367684.1"/>
    </source>
</evidence>
<evidence type="ECO:0000256" key="1">
    <source>
        <dbReference type="ARBA" id="ARBA00004196"/>
    </source>
</evidence>
<dbReference type="PANTHER" id="PTHR47870:SF4">
    <property type="entry name" value="CYTOCHROME C-TYPE BIOGENESIS PROTEIN CYCH"/>
    <property type="match status" value="1"/>
</dbReference>
<dbReference type="PANTHER" id="PTHR47870">
    <property type="entry name" value="CYTOCHROME C-TYPE BIOGENESIS PROTEIN CCMH"/>
    <property type="match status" value="1"/>
</dbReference>
<dbReference type="InterPro" id="IPR056412">
    <property type="entry name" value="Ig_CycH"/>
</dbReference>
<proteinExistence type="predicted"/>
<dbReference type="GO" id="GO:0030313">
    <property type="term" value="C:cell envelope"/>
    <property type="evidence" value="ECO:0007669"/>
    <property type="project" value="UniProtKB-SubCell"/>
</dbReference>
<dbReference type="OrthoDB" id="9776053at2"/>
<dbReference type="InterPro" id="IPR017560">
    <property type="entry name" value="Cyt_c_biogenesis_CcmI"/>
</dbReference>
<dbReference type="InterPro" id="IPR011990">
    <property type="entry name" value="TPR-like_helical_dom_sf"/>
</dbReference>
<protein>
    <submittedName>
        <fullName evidence="7">C-type cytochrome biogenesis protein CcmI</fullName>
    </submittedName>
</protein>